<dbReference type="SUPFAM" id="SSF53098">
    <property type="entry name" value="Ribonuclease H-like"/>
    <property type="match status" value="2"/>
</dbReference>
<dbReference type="InterPro" id="IPR001584">
    <property type="entry name" value="Integrase_cat-core"/>
</dbReference>
<dbReference type="CDD" id="cd09279">
    <property type="entry name" value="RNase_HI_like"/>
    <property type="match status" value="1"/>
</dbReference>
<feature type="domain" description="Integrase catalytic" evidence="3">
    <location>
        <begin position="329"/>
        <end position="488"/>
    </location>
</feature>
<dbReference type="Gene3D" id="1.10.340.70">
    <property type="match status" value="1"/>
</dbReference>
<dbReference type="InterPro" id="IPR036397">
    <property type="entry name" value="RNaseH_sf"/>
</dbReference>
<keyword evidence="1" id="KW-0175">Coiled coil</keyword>
<dbReference type="GO" id="GO:0015074">
    <property type="term" value="P:DNA integration"/>
    <property type="evidence" value="ECO:0007669"/>
    <property type="project" value="InterPro"/>
</dbReference>
<dbReference type="PROSITE" id="PS50879">
    <property type="entry name" value="RNASE_H_1"/>
    <property type="match status" value="1"/>
</dbReference>
<dbReference type="Gene3D" id="3.30.420.10">
    <property type="entry name" value="Ribonuclease H-like superfamily/Ribonuclease H"/>
    <property type="match status" value="2"/>
</dbReference>
<evidence type="ECO:0000259" key="3">
    <source>
        <dbReference type="PROSITE" id="PS50994"/>
    </source>
</evidence>
<reference evidence="4" key="1">
    <citation type="submission" date="2020-08" db="EMBL/GenBank/DDBJ databases">
        <title>Plant Genome Project.</title>
        <authorList>
            <person name="Zhang R.-G."/>
        </authorList>
    </citation>
    <scope>NUCLEOTIDE SEQUENCE</scope>
    <source>
        <strain evidence="4">WSP0</strain>
        <tissue evidence="4">Leaf</tissue>
    </source>
</reference>
<accession>A0AAV6LMF0</accession>
<dbReference type="EMBL" id="JACTNZ010000001">
    <property type="protein sequence ID" value="KAG5565895.1"/>
    <property type="molecule type" value="Genomic_DNA"/>
</dbReference>
<gene>
    <name evidence="4" type="ORF">RHGRI_001720</name>
</gene>
<dbReference type="InterPro" id="IPR012337">
    <property type="entry name" value="RNaseH-like_sf"/>
</dbReference>
<dbReference type="PANTHER" id="PTHR48475:SF2">
    <property type="entry name" value="RIBONUCLEASE H"/>
    <property type="match status" value="1"/>
</dbReference>
<dbReference type="Pfam" id="PF13456">
    <property type="entry name" value="RVT_3"/>
    <property type="match status" value="1"/>
</dbReference>
<evidence type="ECO:0000256" key="1">
    <source>
        <dbReference type="SAM" id="Coils"/>
    </source>
</evidence>
<evidence type="ECO:0000313" key="5">
    <source>
        <dbReference type="Proteomes" id="UP000823749"/>
    </source>
</evidence>
<feature type="domain" description="RNase H type-1" evidence="2">
    <location>
        <begin position="43"/>
        <end position="172"/>
    </location>
</feature>
<sequence>MVDRELGEFDIEYKPRIAIKAQVLADFLAEYTYPEPEGLPKEEPKPWILQVDGSTTRKASGAGLVLTSPKGQRLSYALRFEFKAINNEVEYEALVVGLDLAKAVGANDVLAKSDSQLVVGQVLGEYTMKEEIMQKYLDKVKAQIAKLQSFSIVRIPREENIEADYLSKLAMAKEGAIPPNAPVRYLELPSIFAMDVQIQAIDYSNSWTGPIVDYITNGTLPDDNIKARQLKIRAAKYLMMGDVLYRRSFSLPYLRCLTMPESTRAMEEVHQGVCGDHQGGRMLSYKLLRLGYYWPSMQKDCNSMVQKCEKCQRFANIIHASPTVLTPMKGPWPFAQWGIDLIGPLPMAAGQVQHAIVAVDYFTKWVEAKALATITAEVTIDFLWKFIISRFGLPRVVVTDRGKQFDNAQLKEYCISKGIHVHYASKAHPKANGQVEVTNRTIKKGIKKRLREAKGAWPDELYNVLWAYRTTPRTATGETPYSLAFGAEAVVPIEVNLLNYRTVSTDPQENQEDLRAELDLLEETRETSMAKLALYQQRMVKYHEAQVRPRDFRAGDLVLRKVDPTGKKVGKLGPNWEGPYQVLHHIKAGAYRLATLRGKELPNSWNAEHLKKYYK</sequence>
<dbReference type="AlphaFoldDB" id="A0AAV6LMF0"/>
<dbReference type="InterPro" id="IPR041588">
    <property type="entry name" value="Integrase_H2C2"/>
</dbReference>
<dbReference type="Pfam" id="PF17921">
    <property type="entry name" value="Integrase_H2C2"/>
    <property type="match status" value="1"/>
</dbReference>
<name>A0AAV6LMF0_9ERIC</name>
<evidence type="ECO:0000259" key="2">
    <source>
        <dbReference type="PROSITE" id="PS50879"/>
    </source>
</evidence>
<dbReference type="Pfam" id="PF00665">
    <property type="entry name" value="rve"/>
    <property type="match status" value="1"/>
</dbReference>
<proteinExistence type="predicted"/>
<dbReference type="Proteomes" id="UP000823749">
    <property type="component" value="Chromosome 1"/>
</dbReference>
<keyword evidence="5" id="KW-1185">Reference proteome</keyword>
<dbReference type="PANTHER" id="PTHR48475">
    <property type="entry name" value="RIBONUCLEASE H"/>
    <property type="match status" value="1"/>
</dbReference>
<protein>
    <submittedName>
        <fullName evidence="4">Uncharacterized protein</fullName>
    </submittedName>
</protein>
<dbReference type="PROSITE" id="PS50994">
    <property type="entry name" value="INTEGRASE"/>
    <property type="match status" value="1"/>
</dbReference>
<comment type="caution">
    <text evidence="4">The sequence shown here is derived from an EMBL/GenBank/DDBJ whole genome shotgun (WGS) entry which is preliminary data.</text>
</comment>
<feature type="coiled-coil region" evidence="1">
    <location>
        <begin position="511"/>
        <end position="538"/>
    </location>
</feature>
<evidence type="ECO:0000313" key="4">
    <source>
        <dbReference type="EMBL" id="KAG5565895.1"/>
    </source>
</evidence>
<dbReference type="InterPro" id="IPR002156">
    <property type="entry name" value="RNaseH_domain"/>
</dbReference>
<dbReference type="GO" id="GO:0003676">
    <property type="term" value="F:nucleic acid binding"/>
    <property type="evidence" value="ECO:0007669"/>
    <property type="project" value="InterPro"/>
</dbReference>
<organism evidence="4 5">
    <name type="scientific">Rhododendron griersonianum</name>
    <dbReference type="NCBI Taxonomy" id="479676"/>
    <lineage>
        <taxon>Eukaryota</taxon>
        <taxon>Viridiplantae</taxon>
        <taxon>Streptophyta</taxon>
        <taxon>Embryophyta</taxon>
        <taxon>Tracheophyta</taxon>
        <taxon>Spermatophyta</taxon>
        <taxon>Magnoliopsida</taxon>
        <taxon>eudicotyledons</taxon>
        <taxon>Gunneridae</taxon>
        <taxon>Pentapetalae</taxon>
        <taxon>asterids</taxon>
        <taxon>Ericales</taxon>
        <taxon>Ericaceae</taxon>
        <taxon>Ericoideae</taxon>
        <taxon>Rhodoreae</taxon>
        <taxon>Rhododendron</taxon>
    </lineage>
</organism>
<dbReference type="GO" id="GO:0004523">
    <property type="term" value="F:RNA-DNA hybrid ribonuclease activity"/>
    <property type="evidence" value="ECO:0007669"/>
    <property type="project" value="InterPro"/>
</dbReference>